<keyword evidence="2" id="KW-1185">Reference proteome</keyword>
<sequence>MPSPLGTEKKKKNNTCIILKLNVNILYIKVILCSKNFGIKNINVRRKTLFAKPTPARQEDFREMFLLNENEESPKDILLNELKYKVRVLAGIVFVIRTIPTVVSLFSKGSD</sequence>
<evidence type="ECO:0000313" key="2">
    <source>
        <dbReference type="Proteomes" id="UP000030640"/>
    </source>
</evidence>
<organism evidence="1 2">
    <name type="scientific">Plasmodium inui San Antonio 1</name>
    <dbReference type="NCBI Taxonomy" id="1237626"/>
    <lineage>
        <taxon>Eukaryota</taxon>
        <taxon>Sar</taxon>
        <taxon>Alveolata</taxon>
        <taxon>Apicomplexa</taxon>
        <taxon>Aconoidasida</taxon>
        <taxon>Haemosporida</taxon>
        <taxon>Plasmodiidae</taxon>
        <taxon>Plasmodium</taxon>
        <taxon>Plasmodium (Plasmodium)</taxon>
    </lineage>
</organism>
<name>W7ARB2_9APIC</name>
<protein>
    <submittedName>
        <fullName evidence="1">Uncharacterized protein</fullName>
    </submittedName>
</protein>
<dbReference type="EMBL" id="KI965464">
    <property type="protein sequence ID" value="EUD67991.1"/>
    <property type="molecule type" value="Genomic_DNA"/>
</dbReference>
<reference evidence="1 2" key="1">
    <citation type="submission" date="2013-02" db="EMBL/GenBank/DDBJ databases">
        <title>The Genome Sequence of Plasmodium inui San Antonio 1.</title>
        <authorList>
            <consortium name="The Broad Institute Genome Sequencing Platform"/>
            <consortium name="The Broad Institute Genome Sequencing Center for Infectious Disease"/>
            <person name="Neafsey D."/>
            <person name="Cheeseman I."/>
            <person name="Volkman S."/>
            <person name="Adams J."/>
            <person name="Walker B."/>
            <person name="Young S.K."/>
            <person name="Zeng Q."/>
            <person name="Gargeya S."/>
            <person name="Fitzgerald M."/>
            <person name="Haas B."/>
            <person name="Abouelleil A."/>
            <person name="Alvarado L."/>
            <person name="Arachchi H.M."/>
            <person name="Berlin A.M."/>
            <person name="Chapman S.B."/>
            <person name="Dewar J."/>
            <person name="Goldberg J."/>
            <person name="Griggs A."/>
            <person name="Gujja S."/>
            <person name="Hansen M."/>
            <person name="Howarth C."/>
            <person name="Imamovic A."/>
            <person name="Larimer J."/>
            <person name="McCowan C."/>
            <person name="Murphy C."/>
            <person name="Neiman D."/>
            <person name="Pearson M."/>
            <person name="Priest M."/>
            <person name="Roberts A."/>
            <person name="Saif S."/>
            <person name="Shea T."/>
            <person name="Sisk P."/>
            <person name="Sykes S."/>
            <person name="Wortman J."/>
            <person name="Nusbaum C."/>
            <person name="Birren B."/>
        </authorList>
    </citation>
    <scope>NUCLEOTIDE SEQUENCE [LARGE SCALE GENOMIC DNA]</scope>
    <source>
        <strain evidence="1 2">San Antonio 1</strain>
    </source>
</reference>
<accession>W7ARB2</accession>
<dbReference type="AlphaFoldDB" id="W7ARB2"/>
<dbReference type="GeneID" id="20036877"/>
<dbReference type="RefSeq" id="XP_008815428.1">
    <property type="nucleotide sequence ID" value="XM_008817206.1"/>
</dbReference>
<evidence type="ECO:0000313" key="1">
    <source>
        <dbReference type="EMBL" id="EUD67991.1"/>
    </source>
</evidence>
<dbReference type="VEuPathDB" id="PlasmoDB:C922_01603"/>
<proteinExistence type="predicted"/>
<dbReference type="OrthoDB" id="374071at2759"/>
<dbReference type="Proteomes" id="UP000030640">
    <property type="component" value="Unassembled WGS sequence"/>
</dbReference>
<gene>
    <name evidence="1" type="ORF">C922_01603</name>
</gene>